<accession>A0A2A3YM20</accession>
<name>A0A2A3YM20_9MICO</name>
<evidence type="ECO:0000259" key="6">
    <source>
        <dbReference type="Pfam" id="PF00425"/>
    </source>
</evidence>
<evidence type="ECO:0000256" key="2">
    <source>
        <dbReference type="ARBA" id="ARBA00005297"/>
    </source>
</evidence>
<reference evidence="7 8" key="1">
    <citation type="journal article" date="2017" name="Elife">
        <title>Extensive horizontal gene transfer in cheese-associated bacteria.</title>
        <authorList>
            <person name="Bonham K.S."/>
            <person name="Wolfe B.E."/>
            <person name="Dutton R.J."/>
        </authorList>
    </citation>
    <scope>NUCLEOTIDE SEQUENCE [LARGE SCALE GENOMIC DNA]</scope>
    <source>
        <strain evidence="7 8">341_9</strain>
    </source>
</reference>
<dbReference type="GO" id="GO:0008909">
    <property type="term" value="F:isochorismate synthase activity"/>
    <property type="evidence" value="ECO:0007669"/>
    <property type="project" value="UniProtKB-EC"/>
</dbReference>
<dbReference type="Gene3D" id="3.60.120.10">
    <property type="entry name" value="Anthranilate synthase"/>
    <property type="match status" value="1"/>
</dbReference>
<dbReference type="OrthoDB" id="9806579at2"/>
<evidence type="ECO:0000256" key="1">
    <source>
        <dbReference type="ARBA" id="ARBA00000799"/>
    </source>
</evidence>
<comment type="catalytic activity">
    <reaction evidence="1">
        <text>chorismate = isochorismate</text>
        <dbReference type="Rhea" id="RHEA:18985"/>
        <dbReference type="ChEBI" id="CHEBI:29748"/>
        <dbReference type="ChEBI" id="CHEBI:29780"/>
        <dbReference type="EC" id="5.4.4.2"/>
    </reaction>
</comment>
<dbReference type="InterPro" id="IPR005801">
    <property type="entry name" value="ADC_synthase"/>
</dbReference>
<dbReference type="PANTHER" id="PTHR42839:SF2">
    <property type="entry name" value="ISOCHORISMATE SYNTHASE ENTC"/>
    <property type="match status" value="1"/>
</dbReference>
<feature type="domain" description="Chorismate-utilising enzyme C-terminal" evidence="6">
    <location>
        <begin position="171"/>
        <end position="420"/>
    </location>
</feature>
<dbReference type="Pfam" id="PF00425">
    <property type="entry name" value="Chorismate_bind"/>
    <property type="match status" value="1"/>
</dbReference>
<evidence type="ECO:0000313" key="7">
    <source>
        <dbReference type="EMBL" id="PCC40333.1"/>
    </source>
</evidence>
<keyword evidence="8" id="KW-1185">Reference proteome</keyword>
<comment type="caution">
    <text evidence="7">The sequence shown here is derived from an EMBL/GenBank/DDBJ whole genome shotgun (WGS) entry which is preliminary data.</text>
</comment>
<protein>
    <recommendedName>
        <fullName evidence="3">isochorismate synthase</fullName>
        <ecNumber evidence="3">5.4.4.2</ecNumber>
    </recommendedName>
    <alternativeName>
        <fullName evidence="5">Isochorismate mutase</fullName>
    </alternativeName>
</protein>
<organism evidence="7 8">
    <name type="scientific">Brachybacterium alimentarium</name>
    <dbReference type="NCBI Taxonomy" id="47845"/>
    <lineage>
        <taxon>Bacteria</taxon>
        <taxon>Bacillati</taxon>
        <taxon>Actinomycetota</taxon>
        <taxon>Actinomycetes</taxon>
        <taxon>Micrococcales</taxon>
        <taxon>Dermabacteraceae</taxon>
        <taxon>Brachybacterium</taxon>
    </lineage>
</organism>
<evidence type="ECO:0000256" key="3">
    <source>
        <dbReference type="ARBA" id="ARBA00012824"/>
    </source>
</evidence>
<evidence type="ECO:0000313" key="8">
    <source>
        <dbReference type="Proteomes" id="UP000218598"/>
    </source>
</evidence>
<dbReference type="PANTHER" id="PTHR42839">
    <property type="entry name" value="ISOCHORISMATE SYNTHASE ENTC"/>
    <property type="match status" value="1"/>
</dbReference>
<dbReference type="EC" id="5.4.4.2" evidence="3"/>
<proteinExistence type="inferred from homology"/>
<evidence type="ECO:0000256" key="5">
    <source>
        <dbReference type="ARBA" id="ARBA00041564"/>
    </source>
</evidence>
<dbReference type="NCBIfam" id="TIGR00543">
    <property type="entry name" value="isochor_syn"/>
    <property type="match status" value="1"/>
</dbReference>
<dbReference type="EMBL" id="NRGR01000007">
    <property type="protein sequence ID" value="PCC40333.1"/>
    <property type="molecule type" value="Genomic_DNA"/>
</dbReference>
<dbReference type="InterPro" id="IPR004561">
    <property type="entry name" value="IsoChor_synthase"/>
</dbReference>
<sequence length="449" mass="47975">MTPMPASLSSPEPSAAEVTLVVRTVRIEEPVDLLGHIPADVSGAWLRHGQGVVARGTAWSVQTAGAHRFAAAGAAFQGIAARARVDDEVRTRMSGLIALGSFSYADGSERPSRLVVPRALLGVHDGEAFLTVVGVDEEPVMPRSWRDLFGSTPAASDLPAELEVEADHTPDEYQSLVQQAVAEIREGRAEKVVLSERTTVTAPQRLEPALLLAGLAHDYPSTWVYHLDDVIGASPEMLAQTQEGRIFSRVLAGTRPVADDSELDEVDRRAFRTDAKELSEHAFAVDSVVDRLEGLAEDLDVSPAPFVLRLPGLEHLASDVSARLREGVTSLDVAARLHPSAAVSGTPRDRADEIIARLEPRDRGGYASPVGWLDAAGDGQWAIALRMAHLHGDSTVTLQAGGGLVAASDPVSEHAETLAKCRPMLRALRRSTPRTGEVDTSRISRTLGA</sequence>
<keyword evidence="4" id="KW-0413">Isomerase</keyword>
<dbReference type="SUPFAM" id="SSF56322">
    <property type="entry name" value="ADC synthase"/>
    <property type="match status" value="1"/>
</dbReference>
<gene>
    <name evidence="7" type="ORF">CIK66_04085</name>
</gene>
<dbReference type="Proteomes" id="UP000218598">
    <property type="component" value="Unassembled WGS sequence"/>
</dbReference>
<comment type="similarity">
    <text evidence="2">Belongs to the isochorismate synthase family.</text>
</comment>
<dbReference type="InterPro" id="IPR015890">
    <property type="entry name" value="Chorismate_C"/>
</dbReference>
<dbReference type="AlphaFoldDB" id="A0A2A3YM20"/>
<evidence type="ECO:0000256" key="4">
    <source>
        <dbReference type="ARBA" id="ARBA00023235"/>
    </source>
</evidence>